<evidence type="ECO:0000313" key="4">
    <source>
        <dbReference type="EMBL" id="GAA3527969.1"/>
    </source>
</evidence>
<feature type="signal peptide" evidence="2">
    <location>
        <begin position="1"/>
        <end position="18"/>
    </location>
</feature>
<keyword evidence="1 2" id="KW-0732">Signal</keyword>
<reference evidence="5" key="1">
    <citation type="journal article" date="2019" name="Int. J. Syst. Evol. Microbiol.">
        <title>The Global Catalogue of Microorganisms (GCM) 10K type strain sequencing project: providing services to taxonomists for standard genome sequencing and annotation.</title>
        <authorList>
            <consortium name="The Broad Institute Genomics Platform"/>
            <consortium name="The Broad Institute Genome Sequencing Center for Infectious Disease"/>
            <person name="Wu L."/>
            <person name="Ma J."/>
        </authorList>
    </citation>
    <scope>NUCLEOTIDE SEQUENCE [LARGE SCALE GENOMIC DNA]</scope>
    <source>
        <strain evidence="5">JCM 17110</strain>
    </source>
</reference>
<dbReference type="Proteomes" id="UP001500795">
    <property type="component" value="Unassembled WGS sequence"/>
</dbReference>
<evidence type="ECO:0000256" key="2">
    <source>
        <dbReference type="SAM" id="SignalP"/>
    </source>
</evidence>
<name>A0ABP6V4N2_9GAMM</name>
<gene>
    <name evidence="4" type="ORF">GCM10022394_03910</name>
</gene>
<dbReference type="EMBL" id="BAABCX010000001">
    <property type="protein sequence ID" value="GAA3527969.1"/>
    <property type="molecule type" value="Genomic_DNA"/>
</dbReference>
<feature type="chain" id="PRO_5045085753" description="Outer membrane protein beta-barrel domain-containing protein" evidence="2">
    <location>
        <begin position="19"/>
        <end position="187"/>
    </location>
</feature>
<evidence type="ECO:0000256" key="1">
    <source>
        <dbReference type="ARBA" id="ARBA00022729"/>
    </source>
</evidence>
<proteinExistence type="predicted"/>
<protein>
    <recommendedName>
        <fullName evidence="3">Outer membrane protein beta-barrel domain-containing protein</fullName>
    </recommendedName>
</protein>
<organism evidence="4 5">
    <name type="scientific">Zobellella aerophila</name>
    <dbReference type="NCBI Taxonomy" id="870480"/>
    <lineage>
        <taxon>Bacteria</taxon>
        <taxon>Pseudomonadati</taxon>
        <taxon>Pseudomonadota</taxon>
        <taxon>Gammaproteobacteria</taxon>
        <taxon>Aeromonadales</taxon>
        <taxon>Aeromonadaceae</taxon>
        <taxon>Zobellella</taxon>
    </lineage>
</organism>
<dbReference type="SUPFAM" id="SSF56925">
    <property type="entry name" value="OMPA-like"/>
    <property type="match status" value="1"/>
</dbReference>
<evidence type="ECO:0000313" key="5">
    <source>
        <dbReference type="Proteomes" id="UP001500795"/>
    </source>
</evidence>
<dbReference type="RefSeq" id="WP_344954199.1">
    <property type="nucleotide sequence ID" value="NZ_BAABCX010000001.1"/>
</dbReference>
<dbReference type="InterPro" id="IPR011250">
    <property type="entry name" value="OMP/PagP_B-barrel"/>
</dbReference>
<dbReference type="InterPro" id="IPR027385">
    <property type="entry name" value="Beta-barrel_OMP"/>
</dbReference>
<evidence type="ECO:0000259" key="3">
    <source>
        <dbReference type="Pfam" id="PF13505"/>
    </source>
</evidence>
<keyword evidence="5" id="KW-1185">Reference proteome</keyword>
<comment type="caution">
    <text evidence="4">The sequence shown here is derived from an EMBL/GenBank/DDBJ whole genome shotgun (WGS) entry which is preliminary data.</text>
</comment>
<accession>A0ABP6V4N2</accession>
<dbReference type="Pfam" id="PF13505">
    <property type="entry name" value="OMP_b-brl"/>
    <property type="match status" value="1"/>
</dbReference>
<sequence>MIKPILVASCLVAASAHAQSPVYTSWHNPDYQFYVGLNYANLDFDTDSLSESVNWDSVGLNLGFQPSPYLAVEGRLGKGFGDDTVAGVVKTELEHYYGVYLLPQFPIEDVMSVYGLLGWTEAEAEASAPAFGLKESDSESDLSYGVGVRFLGKRHQRGVGFFAEYARLLDKDDFEMDALTVGLTWHF</sequence>
<feature type="domain" description="Outer membrane protein beta-barrel" evidence="3">
    <location>
        <begin position="8"/>
        <end position="187"/>
    </location>
</feature>
<dbReference type="Gene3D" id="2.40.160.20">
    <property type="match status" value="1"/>
</dbReference>